<dbReference type="InterPro" id="IPR020818">
    <property type="entry name" value="Chaperonin_GroES"/>
</dbReference>
<dbReference type="SUPFAM" id="SSF50129">
    <property type="entry name" value="GroES-like"/>
    <property type="match status" value="1"/>
</dbReference>
<name>A0A179BGD4_ACIFR</name>
<dbReference type="RefSeq" id="WP_064219362.1">
    <property type="nucleotide sequence ID" value="NZ_LVXZ01000116.1"/>
</dbReference>
<dbReference type="OrthoDB" id="5295049at2"/>
<dbReference type="HAMAP" id="MF_00580">
    <property type="entry name" value="CH10"/>
    <property type="match status" value="1"/>
</dbReference>
<evidence type="ECO:0000256" key="1">
    <source>
        <dbReference type="ARBA" id="ARBA00006975"/>
    </source>
</evidence>
<dbReference type="GO" id="GO:0044183">
    <property type="term" value="F:protein folding chaperone"/>
    <property type="evidence" value="ECO:0007669"/>
    <property type="project" value="InterPro"/>
</dbReference>
<dbReference type="GO" id="GO:0005737">
    <property type="term" value="C:cytoplasm"/>
    <property type="evidence" value="ECO:0007669"/>
    <property type="project" value="UniProtKB-SubCell"/>
</dbReference>
<comment type="caution">
    <text evidence="5">The sequence shown here is derived from an EMBL/GenBank/DDBJ whole genome shotgun (WGS) entry which is preliminary data.</text>
</comment>
<accession>A0A179BGD4</accession>
<dbReference type="InterPro" id="IPR018369">
    <property type="entry name" value="Chaprnonin_Cpn10_CS"/>
</dbReference>
<evidence type="ECO:0000313" key="6">
    <source>
        <dbReference type="Proteomes" id="UP000078302"/>
    </source>
</evidence>
<dbReference type="PANTHER" id="PTHR10772">
    <property type="entry name" value="10 KDA HEAT SHOCK PROTEIN"/>
    <property type="match status" value="1"/>
</dbReference>
<keyword evidence="3" id="KW-0963">Cytoplasm</keyword>
<dbReference type="EMBL" id="LVXZ01000116">
    <property type="protein sequence ID" value="OAP90450.1"/>
    <property type="molecule type" value="Genomic_DNA"/>
</dbReference>
<dbReference type="PROSITE" id="PS00681">
    <property type="entry name" value="CHAPERONINS_CPN10"/>
    <property type="match status" value="1"/>
</dbReference>
<keyword evidence="6" id="KW-1185">Reference proteome</keyword>
<dbReference type="NCBIfam" id="NF001529">
    <property type="entry name" value="PRK00364.1-5"/>
    <property type="match status" value="1"/>
</dbReference>
<evidence type="ECO:0000313" key="5">
    <source>
        <dbReference type="EMBL" id="OAP90450.1"/>
    </source>
</evidence>
<sequence length="96" mass="10702">MKLRPLHDRVVIRRLEEEQKTAGGIIIPDTAKEKPVQGEIVAVGHGKILEDGKIRALDLKVGDRVLFAKYAGTEIKVDGEELLVMREDDIMAVVEK</sequence>
<dbReference type="Pfam" id="PF00166">
    <property type="entry name" value="Cpn10"/>
    <property type="match status" value="1"/>
</dbReference>
<dbReference type="NCBIfam" id="NF001531">
    <property type="entry name" value="PRK00364.2-2"/>
    <property type="match status" value="1"/>
</dbReference>
<gene>
    <name evidence="3" type="primary">groES</name>
    <name evidence="3" type="synonym">groS</name>
    <name evidence="5" type="ORF">A4H96_09470</name>
</gene>
<dbReference type="GO" id="GO:0046872">
    <property type="term" value="F:metal ion binding"/>
    <property type="evidence" value="ECO:0007669"/>
    <property type="project" value="TreeGrafter"/>
</dbReference>
<dbReference type="FunFam" id="2.30.33.40:FF:000001">
    <property type="entry name" value="10 kDa chaperonin"/>
    <property type="match status" value="1"/>
</dbReference>
<comment type="subunit">
    <text evidence="3">Heptamer of 7 subunits arranged in a ring. Interacts with the chaperonin GroEL.</text>
</comment>
<dbReference type="InterPro" id="IPR037124">
    <property type="entry name" value="Chaperonin_GroES_sf"/>
</dbReference>
<dbReference type="Proteomes" id="UP000078302">
    <property type="component" value="Unassembled WGS sequence"/>
</dbReference>
<comment type="similarity">
    <text evidence="1 3 4">Belongs to the GroES chaperonin family.</text>
</comment>
<dbReference type="PRINTS" id="PR00297">
    <property type="entry name" value="CHAPERONIN10"/>
</dbReference>
<dbReference type="GO" id="GO:0051082">
    <property type="term" value="F:unfolded protein binding"/>
    <property type="evidence" value="ECO:0007669"/>
    <property type="project" value="TreeGrafter"/>
</dbReference>
<dbReference type="GeneID" id="89663409"/>
<evidence type="ECO:0000256" key="3">
    <source>
        <dbReference type="HAMAP-Rule" id="MF_00580"/>
    </source>
</evidence>
<dbReference type="NCBIfam" id="NF001534">
    <property type="entry name" value="PRK00364.2-5"/>
    <property type="match status" value="1"/>
</dbReference>
<dbReference type="NCBIfam" id="NF001527">
    <property type="entry name" value="PRK00364.1-2"/>
    <property type="match status" value="1"/>
</dbReference>
<evidence type="ECO:0000256" key="2">
    <source>
        <dbReference type="ARBA" id="ARBA00023186"/>
    </source>
</evidence>
<dbReference type="GO" id="GO:0005524">
    <property type="term" value="F:ATP binding"/>
    <property type="evidence" value="ECO:0007669"/>
    <property type="project" value="InterPro"/>
</dbReference>
<dbReference type="InterPro" id="IPR011032">
    <property type="entry name" value="GroES-like_sf"/>
</dbReference>
<dbReference type="Gene3D" id="2.30.33.40">
    <property type="entry name" value="GroES chaperonin"/>
    <property type="match status" value="1"/>
</dbReference>
<comment type="function">
    <text evidence="3 4">Together with the chaperonin GroEL, plays an essential role in assisting protein folding. The GroEL-GroES system forms a nano-cage that allows encapsulation of the non-native substrate proteins and provides a physical environment optimized to promote and accelerate protein folding. GroES binds to the apical surface of the GroEL ring, thereby capping the opening of the GroEL channel.</text>
</comment>
<dbReference type="PANTHER" id="PTHR10772:SF58">
    <property type="entry name" value="CO-CHAPERONIN GROES"/>
    <property type="match status" value="1"/>
</dbReference>
<dbReference type="SMART" id="SM00883">
    <property type="entry name" value="Cpn10"/>
    <property type="match status" value="1"/>
</dbReference>
<evidence type="ECO:0000256" key="4">
    <source>
        <dbReference type="RuleBase" id="RU000535"/>
    </source>
</evidence>
<organism evidence="5 6">
    <name type="scientific">Acidithiobacillus ferrooxidans</name>
    <name type="common">Thiobacillus ferrooxidans</name>
    <dbReference type="NCBI Taxonomy" id="920"/>
    <lineage>
        <taxon>Bacteria</taxon>
        <taxon>Pseudomonadati</taxon>
        <taxon>Pseudomonadota</taxon>
        <taxon>Acidithiobacillia</taxon>
        <taxon>Acidithiobacillales</taxon>
        <taxon>Acidithiobacillaceae</taxon>
        <taxon>Acidithiobacillus</taxon>
    </lineage>
</organism>
<proteinExistence type="inferred from homology"/>
<dbReference type="NCBIfam" id="NF001533">
    <property type="entry name" value="PRK00364.2-4"/>
    <property type="match status" value="1"/>
</dbReference>
<comment type="subcellular location">
    <subcellularLocation>
        <location evidence="3">Cytoplasm</location>
    </subcellularLocation>
</comment>
<protein>
    <recommendedName>
        <fullName evidence="3">Co-chaperonin GroES</fullName>
    </recommendedName>
    <alternativeName>
        <fullName evidence="3">10 kDa chaperonin</fullName>
    </alternativeName>
    <alternativeName>
        <fullName evidence="3">Chaperonin-10</fullName>
        <shortName evidence="3">Cpn10</shortName>
    </alternativeName>
</protein>
<reference evidence="5 6" key="1">
    <citation type="submission" date="2016-04" db="EMBL/GenBank/DDBJ databases">
        <title>Acidithiobacillus ferrooxidans genome sequencing and assembly.</title>
        <authorList>
            <person name="Zhou Z."/>
        </authorList>
    </citation>
    <scope>NUCLEOTIDE SEQUENCE [LARGE SCALE GENOMIC DNA]</scope>
    <source>
        <strain evidence="5 6">BY0502</strain>
    </source>
</reference>
<keyword evidence="2 3" id="KW-0143">Chaperone</keyword>
<dbReference type="CDD" id="cd00320">
    <property type="entry name" value="cpn10"/>
    <property type="match status" value="1"/>
</dbReference>
<dbReference type="GO" id="GO:0051087">
    <property type="term" value="F:protein-folding chaperone binding"/>
    <property type="evidence" value="ECO:0007669"/>
    <property type="project" value="TreeGrafter"/>
</dbReference>
<dbReference type="AlphaFoldDB" id="A0A179BGD4"/>